<sequence>MRSVMKGKDALVIMPTAAGKSVCFQAPALLLGLTLVISPLLSLMRDQVKGLQKRGIAAAHLGSDMEPREKRNVWKQLESGKLKLLYVSPERLDMRSFVLDLQQLRYKVQRLVVDEAHCVSEWGHDFREEYRKIGLFASELQLPVQAFTATANEKTQRDIKKQLGLVNPACHLTQQARLNLHLAIRQVKSSKMAFNSVLTELQQHPLEAGIIFCSSKKAVDQLYDKLRQNSWRSSHRVGKYHADLEDDERTEVSMKWQEKKLDVVVASCAFGMGIDRPDARFVIHVGLPNSTPTSSIGAARGFFGSSG</sequence>
<dbReference type="EMBL" id="CAMXCT010000986">
    <property type="protein sequence ID" value="CAI3985395.1"/>
    <property type="molecule type" value="Genomic_DNA"/>
</dbReference>
<protein>
    <recommendedName>
        <fullName evidence="9">DNA 3'-5' helicase</fullName>
        <ecNumber evidence="9">5.6.2.4</ecNumber>
    </recommendedName>
</protein>
<dbReference type="Pfam" id="PF00270">
    <property type="entry name" value="DEAD"/>
    <property type="match status" value="1"/>
</dbReference>
<evidence type="ECO:0000256" key="7">
    <source>
        <dbReference type="ARBA" id="ARBA00023235"/>
    </source>
</evidence>
<dbReference type="Pfam" id="PF00271">
    <property type="entry name" value="Helicase_C"/>
    <property type="match status" value="1"/>
</dbReference>
<keyword evidence="15" id="KW-1185">Reference proteome</keyword>
<keyword evidence="2" id="KW-0547">Nucleotide-binding</keyword>
<dbReference type="AlphaFoldDB" id="A0A9P1C5D4"/>
<keyword evidence="5" id="KW-0067">ATP-binding</keyword>
<evidence type="ECO:0000313" key="15">
    <source>
        <dbReference type="Proteomes" id="UP001152797"/>
    </source>
</evidence>
<proteinExistence type="inferred from homology"/>
<dbReference type="SMART" id="SM00487">
    <property type="entry name" value="DEXDc"/>
    <property type="match status" value="1"/>
</dbReference>
<dbReference type="Proteomes" id="UP001152797">
    <property type="component" value="Unassembled WGS sequence"/>
</dbReference>
<keyword evidence="4 14" id="KW-0347">Helicase</keyword>
<comment type="catalytic activity">
    <reaction evidence="8">
        <text>Couples ATP hydrolysis with the unwinding of duplex DNA by translocating in the 3'-5' direction.</text>
        <dbReference type="EC" id="5.6.2.4"/>
    </reaction>
</comment>
<accession>A0A9P1C5D4</accession>
<feature type="domain" description="Helicase ATP-binding" evidence="11">
    <location>
        <begin position="1"/>
        <end position="169"/>
    </location>
</feature>
<organism evidence="13">
    <name type="scientific">Cladocopium goreaui</name>
    <dbReference type="NCBI Taxonomy" id="2562237"/>
    <lineage>
        <taxon>Eukaryota</taxon>
        <taxon>Sar</taxon>
        <taxon>Alveolata</taxon>
        <taxon>Dinophyceae</taxon>
        <taxon>Suessiales</taxon>
        <taxon>Symbiodiniaceae</taxon>
        <taxon>Cladocopium</taxon>
    </lineage>
</organism>
<dbReference type="Gene3D" id="3.40.50.300">
    <property type="entry name" value="P-loop containing nucleotide triphosphate hydrolases"/>
    <property type="match status" value="2"/>
</dbReference>
<comment type="similarity">
    <text evidence="1">Belongs to the helicase family. RecQ subfamily.</text>
</comment>
<evidence type="ECO:0000256" key="5">
    <source>
        <dbReference type="ARBA" id="ARBA00022840"/>
    </source>
</evidence>
<dbReference type="GO" id="GO:0005694">
    <property type="term" value="C:chromosome"/>
    <property type="evidence" value="ECO:0007669"/>
    <property type="project" value="TreeGrafter"/>
</dbReference>
<dbReference type="PANTHER" id="PTHR13710:SF105">
    <property type="entry name" value="ATP-DEPENDENT DNA HELICASE Q1"/>
    <property type="match status" value="1"/>
</dbReference>
<dbReference type="InterPro" id="IPR027417">
    <property type="entry name" value="P-loop_NTPase"/>
</dbReference>
<dbReference type="GO" id="GO:0043138">
    <property type="term" value="F:3'-5' DNA helicase activity"/>
    <property type="evidence" value="ECO:0007669"/>
    <property type="project" value="UniProtKB-EC"/>
</dbReference>
<dbReference type="EMBL" id="CAMXCT020000986">
    <property type="protein sequence ID" value="CAL1138770.1"/>
    <property type="molecule type" value="Genomic_DNA"/>
</dbReference>
<dbReference type="CDD" id="cd17920">
    <property type="entry name" value="DEXHc_RecQ"/>
    <property type="match status" value="1"/>
</dbReference>
<evidence type="ECO:0000256" key="1">
    <source>
        <dbReference type="ARBA" id="ARBA00005446"/>
    </source>
</evidence>
<dbReference type="InterPro" id="IPR004589">
    <property type="entry name" value="DNA_helicase_ATP-dep_RecQ"/>
</dbReference>
<dbReference type="GO" id="GO:0005737">
    <property type="term" value="C:cytoplasm"/>
    <property type="evidence" value="ECO:0007669"/>
    <property type="project" value="TreeGrafter"/>
</dbReference>
<name>A0A9P1C5D4_9DINO</name>
<keyword evidence="10" id="KW-1133">Transmembrane helix</keyword>
<keyword evidence="10" id="KW-0812">Transmembrane</keyword>
<gene>
    <name evidence="13" type="ORF">C1SCF055_LOCUS12846</name>
</gene>
<keyword evidence="3" id="KW-0378">Hydrolase</keyword>
<keyword evidence="7" id="KW-0413">Isomerase</keyword>
<keyword evidence="10" id="KW-0472">Membrane</keyword>
<dbReference type="InterPro" id="IPR011545">
    <property type="entry name" value="DEAD/DEAH_box_helicase_dom"/>
</dbReference>
<dbReference type="InterPro" id="IPR014001">
    <property type="entry name" value="Helicase_ATP-bd"/>
</dbReference>
<reference evidence="13" key="1">
    <citation type="submission" date="2022-10" db="EMBL/GenBank/DDBJ databases">
        <authorList>
            <person name="Chen Y."/>
            <person name="Dougan E. K."/>
            <person name="Chan C."/>
            <person name="Rhodes N."/>
            <person name="Thang M."/>
        </authorList>
    </citation>
    <scope>NUCLEOTIDE SEQUENCE</scope>
</reference>
<dbReference type="PROSITE" id="PS51192">
    <property type="entry name" value="HELICASE_ATP_BIND_1"/>
    <property type="match status" value="1"/>
</dbReference>
<dbReference type="GO" id="GO:0005524">
    <property type="term" value="F:ATP binding"/>
    <property type="evidence" value="ECO:0007669"/>
    <property type="project" value="UniProtKB-KW"/>
</dbReference>
<dbReference type="GO" id="GO:0003677">
    <property type="term" value="F:DNA binding"/>
    <property type="evidence" value="ECO:0007669"/>
    <property type="project" value="UniProtKB-KW"/>
</dbReference>
<dbReference type="OrthoDB" id="10261556at2759"/>
<dbReference type="EC" id="5.6.2.4" evidence="9"/>
<comment type="caution">
    <text evidence="13">The sequence shown here is derived from an EMBL/GenBank/DDBJ whole genome shotgun (WGS) entry which is preliminary data.</text>
</comment>
<evidence type="ECO:0000259" key="11">
    <source>
        <dbReference type="PROSITE" id="PS51192"/>
    </source>
</evidence>
<evidence type="ECO:0000313" key="13">
    <source>
        <dbReference type="EMBL" id="CAI3985395.1"/>
    </source>
</evidence>
<dbReference type="PANTHER" id="PTHR13710">
    <property type="entry name" value="DNA HELICASE RECQ FAMILY MEMBER"/>
    <property type="match status" value="1"/>
</dbReference>
<dbReference type="InterPro" id="IPR001650">
    <property type="entry name" value="Helicase_C-like"/>
</dbReference>
<evidence type="ECO:0000256" key="8">
    <source>
        <dbReference type="ARBA" id="ARBA00034617"/>
    </source>
</evidence>
<dbReference type="GO" id="GO:0006310">
    <property type="term" value="P:DNA recombination"/>
    <property type="evidence" value="ECO:0007669"/>
    <property type="project" value="InterPro"/>
</dbReference>
<evidence type="ECO:0000256" key="9">
    <source>
        <dbReference type="ARBA" id="ARBA00034808"/>
    </source>
</evidence>
<evidence type="ECO:0000256" key="3">
    <source>
        <dbReference type="ARBA" id="ARBA00022801"/>
    </source>
</evidence>
<feature type="domain" description="Helicase C-terminal" evidence="12">
    <location>
        <begin position="193"/>
        <end position="307"/>
    </location>
</feature>
<dbReference type="GO" id="GO:0016787">
    <property type="term" value="F:hydrolase activity"/>
    <property type="evidence" value="ECO:0007669"/>
    <property type="project" value="UniProtKB-KW"/>
</dbReference>
<dbReference type="PROSITE" id="PS51194">
    <property type="entry name" value="HELICASE_CTER"/>
    <property type="match status" value="1"/>
</dbReference>
<evidence type="ECO:0000256" key="4">
    <source>
        <dbReference type="ARBA" id="ARBA00022806"/>
    </source>
</evidence>
<dbReference type="EMBL" id="CAMXCT030000986">
    <property type="protein sequence ID" value="CAL4772707.1"/>
    <property type="molecule type" value="Genomic_DNA"/>
</dbReference>
<dbReference type="GO" id="GO:0006281">
    <property type="term" value="P:DNA repair"/>
    <property type="evidence" value="ECO:0007669"/>
    <property type="project" value="TreeGrafter"/>
</dbReference>
<dbReference type="SUPFAM" id="SSF52540">
    <property type="entry name" value="P-loop containing nucleoside triphosphate hydrolases"/>
    <property type="match status" value="1"/>
</dbReference>
<evidence type="ECO:0000313" key="14">
    <source>
        <dbReference type="EMBL" id="CAL4772707.1"/>
    </source>
</evidence>
<evidence type="ECO:0000256" key="10">
    <source>
        <dbReference type="SAM" id="Phobius"/>
    </source>
</evidence>
<dbReference type="NCBIfam" id="TIGR00614">
    <property type="entry name" value="recQ_fam"/>
    <property type="match status" value="1"/>
</dbReference>
<dbReference type="GO" id="GO:0009378">
    <property type="term" value="F:four-way junction helicase activity"/>
    <property type="evidence" value="ECO:0007669"/>
    <property type="project" value="TreeGrafter"/>
</dbReference>
<keyword evidence="6" id="KW-0238">DNA-binding</keyword>
<dbReference type="SMART" id="SM00490">
    <property type="entry name" value="HELICc"/>
    <property type="match status" value="1"/>
</dbReference>
<evidence type="ECO:0000256" key="6">
    <source>
        <dbReference type="ARBA" id="ARBA00023125"/>
    </source>
</evidence>
<evidence type="ECO:0000259" key="12">
    <source>
        <dbReference type="PROSITE" id="PS51194"/>
    </source>
</evidence>
<feature type="transmembrane region" description="Helical" evidence="10">
    <location>
        <begin position="24"/>
        <end position="44"/>
    </location>
</feature>
<evidence type="ECO:0000256" key="2">
    <source>
        <dbReference type="ARBA" id="ARBA00022741"/>
    </source>
</evidence>
<reference evidence="14 15" key="2">
    <citation type="submission" date="2024-05" db="EMBL/GenBank/DDBJ databases">
        <authorList>
            <person name="Chen Y."/>
            <person name="Shah S."/>
            <person name="Dougan E. K."/>
            <person name="Thang M."/>
            <person name="Chan C."/>
        </authorList>
    </citation>
    <scope>NUCLEOTIDE SEQUENCE [LARGE SCALE GENOMIC DNA]</scope>
</reference>